<evidence type="ECO:0000256" key="1">
    <source>
        <dbReference type="ARBA" id="ARBA00004651"/>
    </source>
</evidence>
<dbReference type="Proteomes" id="UP000242715">
    <property type="component" value="Unassembled WGS sequence"/>
</dbReference>
<dbReference type="PANTHER" id="PTHR10791">
    <property type="entry name" value="RAG1-ACTIVATING PROTEIN 1"/>
    <property type="match status" value="1"/>
</dbReference>
<evidence type="ECO:0000256" key="8">
    <source>
        <dbReference type="ARBA" id="ARBA00022989"/>
    </source>
</evidence>
<dbReference type="AlphaFoldDB" id="A0A2Z6PGD5"/>
<evidence type="ECO:0000256" key="10">
    <source>
        <dbReference type="SAM" id="MobiDB-lite"/>
    </source>
</evidence>
<sequence>MSFALTLCLTVNAAVWSLYVLVQVVRTKSVEYMPFALTLCLTVNATLWSLYGLFKDTYQDVNILFPDIIGFILGIFQMCLYRFYSRVGSQAADVETGRGQLEDEAALGGAGPVLEAVGDAVTELVEDGGRLIELPVGGGVGRAEEGSGSEEKADGNVPEDSGKMEVPTSGDREDGGGGDGKEGGEVAKGGGCGEGEESDTSDIFF</sequence>
<evidence type="ECO:0000256" key="7">
    <source>
        <dbReference type="ARBA" id="ARBA00022737"/>
    </source>
</evidence>
<evidence type="ECO:0000256" key="5">
    <source>
        <dbReference type="ARBA" id="ARBA00022597"/>
    </source>
</evidence>
<evidence type="ECO:0000256" key="11">
    <source>
        <dbReference type="SAM" id="Phobius"/>
    </source>
</evidence>
<evidence type="ECO:0000256" key="9">
    <source>
        <dbReference type="ARBA" id="ARBA00023136"/>
    </source>
</evidence>
<dbReference type="OrthoDB" id="10596737at2759"/>
<comment type="subcellular location">
    <subcellularLocation>
        <location evidence="1">Cell membrane</location>
        <topology evidence="1">Multi-pass membrane protein</topology>
    </subcellularLocation>
</comment>
<dbReference type="Gene3D" id="1.20.1280.290">
    <property type="match status" value="1"/>
</dbReference>
<evidence type="ECO:0000256" key="3">
    <source>
        <dbReference type="ARBA" id="ARBA00022448"/>
    </source>
</evidence>
<feature type="compositionally biased region" description="Acidic residues" evidence="10">
    <location>
        <begin position="194"/>
        <end position="205"/>
    </location>
</feature>
<keyword evidence="4" id="KW-1003">Cell membrane</keyword>
<feature type="compositionally biased region" description="Basic and acidic residues" evidence="10">
    <location>
        <begin position="170"/>
        <end position="185"/>
    </location>
</feature>
<keyword evidence="6 11" id="KW-0812">Transmembrane</keyword>
<feature type="transmembrane region" description="Helical" evidence="11">
    <location>
        <begin position="32"/>
        <end position="51"/>
    </location>
</feature>
<gene>
    <name evidence="12" type="ORF">TSUD_390060</name>
</gene>
<evidence type="ECO:0008006" key="14">
    <source>
        <dbReference type="Google" id="ProtNLM"/>
    </source>
</evidence>
<proteinExistence type="inferred from homology"/>
<evidence type="ECO:0000256" key="6">
    <source>
        <dbReference type="ARBA" id="ARBA00022692"/>
    </source>
</evidence>
<evidence type="ECO:0000256" key="4">
    <source>
        <dbReference type="ARBA" id="ARBA00022475"/>
    </source>
</evidence>
<dbReference type="InterPro" id="IPR004316">
    <property type="entry name" value="SWEET_rpt"/>
</dbReference>
<reference evidence="13" key="1">
    <citation type="journal article" date="2017" name="Front. Plant Sci.">
        <title>Climate Clever Clovers: New Paradigm to Reduce the Environmental Footprint of Ruminants by Breeding Low Methanogenic Forages Utilizing Haplotype Variation.</title>
        <authorList>
            <person name="Kaur P."/>
            <person name="Appels R."/>
            <person name="Bayer P.E."/>
            <person name="Keeble-Gagnere G."/>
            <person name="Wang J."/>
            <person name="Hirakawa H."/>
            <person name="Shirasawa K."/>
            <person name="Vercoe P."/>
            <person name="Stefanova K."/>
            <person name="Durmic Z."/>
            <person name="Nichols P."/>
            <person name="Revell C."/>
            <person name="Isobe S.N."/>
            <person name="Edwards D."/>
            <person name="Erskine W."/>
        </authorList>
    </citation>
    <scope>NUCLEOTIDE SEQUENCE [LARGE SCALE GENOMIC DNA]</scope>
    <source>
        <strain evidence="13">cv. Daliak</strain>
    </source>
</reference>
<feature type="transmembrane region" description="Helical" evidence="11">
    <location>
        <begin position="63"/>
        <end position="84"/>
    </location>
</feature>
<keyword evidence="9 11" id="KW-0472">Membrane</keyword>
<organism evidence="12 13">
    <name type="scientific">Trifolium subterraneum</name>
    <name type="common">Subterranean clover</name>
    <dbReference type="NCBI Taxonomy" id="3900"/>
    <lineage>
        <taxon>Eukaryota</taxon>
        <taxon>Viridiplantae</taxon>
        <taxon>Streptophyta</taxon>
        <taxon>Embryophyta</taxon>
        <taxon>Tracheophyta</taxon>
        <taxon>Spermatophyta</taxon>
        <taxon>Magnoliopsida</taxon>
        <taxon>eudicotyledons</taxon>
        <taxon>Gunneridae</taxon>
        <taxon>Pentapetalae</taxon>
        <taxon>rosids</taxon>
        <taxon>fabids</taxon>
        <taxon>Fabales</taxon>
        <taxon>Fabaceae</taxon>
        <taxon>Papilionoideae</taxon>
        <taxon>50 kb inversion clade</taxon>
        <taxon>NPAAA clade</taxon>
        <taxon>Hologalegina</taxon>
        <taxon>IRL clade</taxon>
        <taxon>Trifolieae</taxon>
        <taxon>Trifolium</taxon>
    </lineage>
</organism>
<dbReference type="EMBL" id="DF973965">
    <property type="protein sequence ID" value="GAU43307.1"/>
    <property type="molecule type" value="Genomic_DNA"/>
</dbReference>
<protein>
    <recommendedName>
        <fullName evidence="14">Bidirectional sugar transporter SWEET</fullName>
    </recommendedName>
</protein>
<keyword evidence="3" id="KW-0813">Transport</keyword>
<name>A0A2Z6PGD5_TRISU</name>
<dbReference type="GO" id="GO:0051119">
    <property type="term" value="F:sugar transmembrane transporter activity"/>
    <property type="evidence" value="ECO:0007669"/>
    <property type="project" value="InterPro"/>
</dbReference>
<dbReference type="InterPro" id="IPR047664">
    <property type="entry name" value="SWEET"/>
</dbReference>
<keyword evidence="7" id="KW-0677">Repeat</keyword>
<dbReference type="GO" id="GO:0005886">
    <property type="term" value="C:plasma membrane"/>
    <property type="evidence" value="ECO:0007669"/>
    <property type="project" value="UniProtKB-SubCell"/>
</dbReference>
<comment type="similarity">
    <text evidence="2">Belongs to the SWEET sugar transporter family.</text>
</comment>
<keyword evidence="5" id="KW-0762">Sugar transport</keyword>
<feature type="region of interest" description="Disordered" evidence="10">
    <location>
        <begin position="136"/>
        <end position="205"/>
    </location>
</feature>
<dbReference type="PANTHER" id="PTHR10791:SF222">
    <property type="entry name" value="BIDIRECTIONAL SUGAR TRANSPORTER SWEET15"/>
    <property type="match status" value="1"/>
</dbReference>
<dbReference type="Pfam" id="PF03083">
    <property type="entry name" value="MtN3_slv"/>
    <property type="match status" value="1"/>
</dbReference>
<evidence type="ECO:0000313" key="12">
    <source>
        <dbReference type="EMBL" id="GAU43307.1"/>
    </source>
</evidence>
<keyword evidence="8 11" id="KW-1133">Transmembrane helix</keyword>
<accession>A0A2Z6PGD5</accession>
<evidence type="ECO:0000256" key="2">
    <source>
        <dbReference type="ARBA" id="ARBA00007809"/>
    </source>
</evidence>
<keyword evidence="13" id="KW-1185">Reference proteome</keyword>
<evidence type="ECO:0000313" key="13">
    <source>
        <dbReference type="Proteomes" id="UP000242715"/>
    </source>
</evidence>
<feature type="compositionally biased region" description="Basic and acidic residues" evidence="10">
    <location>
        <begin position="142"/>
        <end position="154"/>
    </location>
</feature>